<evidence type="ECO:0000313" key="12">
    <source>
        <dbReference type="Proteomes" id="UP001206312"/>
    </source>
</evidence>
<name>A0ABT1B0G2_9FLAO</name>
<keyword evidence="12" id="KW-1185">Reference proteome</keyword>
<keyword evidence="8" id="KW-0963">Cytoplasm</keyword>
<sequence length="217" mass="24562">MFLENTVNHEEQFGWIEVICGSMFSGKTEELIRRLKRAQFARQRVEIFKPIVDTRYHEEKVVSHDENEIRSTPVPAAANIRLLADDCQVVGIDEAQFFDDEIVTVCNDLANRGVRVVVAGLDMDFKGNPFGPMPALMATAEYVTKVHAICTRTGNLAHYSFRKSDSNRLVLLGETDQYEPLSRAAFYHAMLRERIGRLEVTDPEILNAKSQEDGPDS</sequence>
<dbReference type="GO" id="GO:0004797">
    <property type="term" value="F:thymidine kinase activity"/>
    <property type="evidence" value="ECO:0007669"/>
    <property type="project" value="UniProtKB-EC"/>
</dbReference>
<evidence type="ECO:0000256" key="3">
    <source>
        <dbReference type="ARBA" id="ARBA00022634"/>
    </source>
</evidence>
<dbReference type="HAMAP" id="MF_00124">
    <property type="entry name" value="Thymidine_kinase"/>
    <property type="match status" value="1"/>
</dbReference>
<evidence type="ECO:0000256" key="6">
    <source>
        <dbReference type="ARBA" id="ARBA00022777"/>
    </source>
</evidence>
<comment type="catalytic activity">
    <reaction evidence="8 9">
        <text>thymidine + ATP = dTMP + ADP + H(+)</text>
        <dbReference type="Rhea" id="RHEA:19129"/>
        <dbReference type="ChEBI" id="CHEBI:15378"/>
        <dbReference type="ChEBI" id="CHEBI:17748"/>
        <dbReference type="ChEBI" id="CHEBI:30616"/>
        <dbReference type="ChEBI" id="CHEBI:63528"/>
        <dbReference type="ChEBI" id="CHEBI:456216"/>
        <dbReference type="EC" id="2.7.1.21"/>
    </reaction>
</comment>
<dbReference type="Pfam" id="PF00265">
    <property type="entry name" value="TK"/>
    <property type="match status" value="1"/>
</dbReference>
<dbReference type="Gene3D" id="3.40.50.300">
    <property type="entry name" value="P-loop containing nucleotide triphosphate hydrolases"/>
    <property type="match status" value="1"/>
</dbReference>
<dbReference type="PANTHER" id="PTHR11441">
    <property type="entry name" value="THYMIDINE KINASE"/>
    <property type="match status" value="1"/>
</dbReference>
<dbReference type="NCBIfam" id="NF003296">
    <property type="entry name" value="PRK04296.1-1"/>
    <property type="match status" value="1"/>
</dbReference>
<keyword evidence="7 8" id="KW-0067">ATP-binding</keyword>
<comment type="similarity">
    <text evidence="1 8 10">Belongs to the thymidine kinase family.</text>
</comment>
<evidence type="ECO:0000256" key="9">
    <source>
        <dbReference type="RuleBase" id="RU000544"/>
    </source>
</evidence>
<keyword evidence="6 8" id="KW-0418">Kinase</keyword>
<evidence type="ECO:0000256" key="5">
    <source>
        <dbReference type="ARBA" id="ARBA00022741"/>
    </source>
</evidence>
<protein>
    <recommendedName>
        <fullName evidence="2 8">Thymidine kinase</fullName>
        <ecNumber evidence="2 8">2.7.1.21</ecNumber>
    </recommendedName>
</protein>
<proteinExistence type="inferred from homology"/>
<feature type="binding site" evidence="8">
    <location>
        <begin position="93"/>
        <end position="96"/>
    </location>
    <ligand>
        <name>ATP</name>
        <dbReference type="ChEBI" id="CHEBI:30616"/>
    </ligand>
</feature>
<feature type="binding site" evidence="8">
    <location>
        <begin position="21"/>
        <end position="28"/>
    </location>
    <ligand>
        <name>ATP</name>
        <dbReference type="ChEBI" id="CHEBI:30616"/>
    </ligand>
</feature>
<comment type="subunit">
    <text evidence="8">Homotetramer.</text>
</comment>
<keyword evidence="4 8" id="KW-0808">Transferase</keyword>
<dbReference type="InterPro" id="IPR027417">
    <property type="entry name" value="P-loop_NTPase"/>
</dbReference>
<comment type="subcellular location">
    <subcellularLocation>
        <location evidence="8">Cytoplasm</location>
    </subcellularLocation>
</comment>
<feature type="active site" description="Proton acceptor" evidence="8">
    <location>
        <position position="94"/>
    </location>
</feature>
<dbReference type="RefSeq" id="WP_252742163.1">
    <property type="nucleotide sequence ID" value="NZ_JAMXIB010000013.1"/>
</dbReference>
<organism evidence="11 12">
    <name type="scientific">Robiginitalea marina</name>
    <dbReference type="NCBI Taxonomy" id="2954105"/>
    <lineage>
        <taxon>Bacteria</taxon>
        <taxon>Pseudomonadati</taxon>
        <taxon>Bacteroidota</taxon>
        <taxon>Flavobacteriia</taxon>
        <taxon>Flavobacteriales</taxon>
        <taxon>Flavobacteriaceae</taxon>
        <taxon>Robiginitalea</taxon>
    </lineage>
</organism>
<reference evidence="11 12" key="1">
    <citation type="submission" date="2022-06" db="EMBL/GenBank/DDBJ databases">
        <authorList>
            <person name="Xuan X."/>
        </authorList>
    </citation>
    <scope>NUCLEOTIDE SEQUENCE [LARGE SCALE GENOMIC DNA]</scope>
    <source>
        <strain evidence="11 12">2V75</strain>
    </source>
</reference>
<dbReference type="InterPro" id="IPR001267">
    <property type="entry name" value="Thymidine_kinase"/>
</dbReference>
<dbReference type="PIRSF" id="PIRSF035805">
    <property type="entry name" value="TK_cell"/>
    <property type="match status" value="1"/>
</dbReference>
<dbReference type="SUPFAM" id="SSF52540">
    <property type="entry name" value="P-loop containing nucleoside triphosphate hydrolases"/>
    <property type="match status" value="1"/>
</dbReference>
<dbReference type="Gene3D" id="3.30.60.20">
    <property type="match status" value="1"/>
</dbReference>
<comment type="caution">
    <text evidence="8">Lacks conserved residue(s) required for the propagation of feature annotation.</text>
</comment>
<evidence type="ECO:0000313" key="11">
    <source>
        <dbReference type="EMBL" id="MCO5725791.1"/>
    </source>
</evidence>
<evidence type="ECO:0000256" key="10">
    <source>
        <dbReference type="RuleBase" id="RU004165"/>
    </source>
</evidence>
<gene>
    <name evidence="8" type="primary">tdk</name>
    <name evidence="11" type="ORF">NG653_13065</name>
</gene>
<evidence type="ECO:0000256" key="7">
    <source>
        <dbReference type="ARBA" id="ARBA00022840"/>
    </source>
</evidence>
<keyword evidence="5 8" id="KW-0547">Nucleotide-binding</keyword>
<dbReference type="Proteomes" id="UP001206312">
    <property type="component" value="Unassembled WGS sequence"/>
</dbReference>
<evidence type="ECO:0000256" key="4">
    <source>
        <dbReference type="ARBA" id="ARBA00022679"/>
    </source>
</evidence>
<dbReference type="EC" id="2.7.1.21" evidence="2 8"/>
<dbReference type="SUPFAM" id="SSF57716">
    <property type="entry name" value="Glucocorticoid receptor-like (DNA-binding domain)"/>
    <property type="match status" value="1"/>
</dbReference>
<dbReference type="EMBL" id="JAMXIB010000013">
    <property type="protein sequence ID" value="MCO5725791.1"/>
    <property type="molecule type" value="Genomic_DNA"/>
</dbReference>
<evidence type="ECO:0000256" key="2">
    <source>
        <dbReference type="ARBA" id="ARBA00012118"/>
    </source>
</evidence>
<evidence type="ECO:0000256" key="8">
    <source>
        <dbReference type="HAMAP-Rule" id="MF_00124"/>
    </source>
</evidence>
<keyword evidence="3 8" id="KW-0237">DNA synthesis</keyword>
<comment type="caution">
    <text evidence="11">The sequence shown here is derived from an EMBL/GenBank/DDBJ whole genome shotgun (WGS) entry which is preliminary data.</text>
</comment>
<dbReference type="PANTHER" id="PTHR11441:SF0">
    <property type="entry name" value="THYMIDINE KINASE, CYTOSOLIC"/>
    <property type="match status" value="1"/>
</dbReference>
<evidence type="ECO:0000256" key="1">
    <source>
        <dbReference type="ARBA" id="ARBA00007587"/>
    </source>
</evidence>
<accession>A0ABT1B0G2</accession>